<accession>A0A7H9B6M5</accession>
<feature type="transmembrane region" description="Helical" evidence="1">
    <location>
        <begin position="82"/>
        <end position="101"/>
    </location>
</feature>
<keyword evidence="1" id="KW-0472">Membrane</keyword>
<dbReference type="EMBL" id="CP058610">
    <property type="protein sequence ID" value="QLG74180.1"/>
    <property type="molecule type" value="Genomic_DNA"/>
</dbReference>
<protein>
    <submittedName>
        <fullName evidence="2">Uncharacterized protein</fullName>
    </submittedName>
</protein>
<gene>
    <name evidence="2" type="ORF">HG535_0G00640</name>
</gene>
<keyword evidence="3" id="KW-1185">Reference proteome</keyword>
<keyword evidence="1" id="KW-0812">Transmembrane</keyword>
<dbReference type="GeneID" id="59237963"/>
<feature type="transmembrane region" description="Helical" evidence="1">
    <location>
        <begin position="15"/>
        <end position="33"/>
    </location>
</feature>
<dbReference type="Proteomes" id="UP000509704">
    <property type="component" value="Chromosome 7"/>
</dbReference>
<name>A0A7H9B6M5_ZYGMR</name>
<evidence type="ECO:0000313" key="3">
    <source>
        <dbReference type="Proteomes" id="UP000509704"/>
    </source>
</evidence>
<evidence type="ECO:0000256" key="1">
    <source>
        <dbReference type="SAM" id="Phobius"/>
    </source>
</evidence>
<dbReference type="AlphaFoldDB" id="A0A7H9B6M5"/>
<sequence>MTKIGSLHLSVNKTVLRYIALVFVVALLLNKIIPLDSVINGEFKNRIRRHMRLRDLRHDTTLTGPIISKLEFDVDPANPFSAVRLIIFVVLCFIFVLPFCLD</sequence>
<reference evidence="2 3" key="1">
    <citation type="submission" date="2020-07" db="EMBL/GenBank/DDBJ databases">
        <title>The yeast mating-type switching endonuclease HO is a domesticated member of an unorthodox homing genetic element family.</title>
        <authorList>
            <person name="Coughlan A.Y."/>
            <person name="Lombardi L."/>
            <person name="Braun-Galleani S."/>
            <person name="Martos A.R."/>
            <person name="Galeote V."/>
            <person name="Bigey F."/>
            <person name="Dequin S."/>
            <person name="Byrne K.P."/>
            <person name="Wolfe K.H."/>
        </authorList>
    </citation>
    <scope>NUCLEOTIDE SEQUENCE [LARGE SCALE GENOMIC DNA]</scope>
    <source>
        <strain evidence="2 3">NRRL Y-6702</strain>
    </source>
</reference>
<keyword evidence="1" id="KW-1133">Transmembrane helix</keyword>
<dbReference type="RefSeq" id="XP_037145905.1">
    <property type="nucleotide sequence ID" value="XM_037290010.1"/>
</dbReference>
<organism evidence="2 3">
    <name type="scientific">Zygotorulaspora mrakii</name>
    <name type="common">Zygosaccharomyces mrakii</name>
    <dbReference type="NCBI Taxonomy" id="42260"/>
    <lineage>
        <taxon>Eukaryota</taxon>
        <taxon>Fungi</taxon>
        <taxon>Dikarya</taxon>
        <taxon>Ascomycota</taxon>
        <taxon>Saccharomycotina</taxon>
        <taxon>Saccharomycetes</taxon>
        <taxon>Saccharomycetales</taxon>
        <taxon>Saccharomycetaceae</taxon>
        <taxon>Zygotorulaspora</taxon>
    </lineage>
</organism>
<dbReference type="KEGG" id="zmk:HG535_0G00640"/>
<evidence type="ECO:0000313" key="2">
    <source>
        <dbReference type="EMBL" id="QLG74180.1"/>
    </source>
</evidence>
<proteinExistence type="predicted"/>